<organism evidence="2 3">
    <name type="scientific">Roseinatronobacter alkalisoli</name>
    <dbReference type="NCBI Taxonomy" id="3028235"/>
    <lineage>
        <taxon>Bacteria</taxon>
        <taxon>Pseudomonadati</taxon>
        <taxon>Pseudomonadota</taxon>
        <taxon>Alphaproteobacteria</taxon>
        <taxon>Rhodobacterales</taxon>
        <taxon>Paracoccaceae</taxon>
        <taxon>Roseinatronobacter</taxon>
    </lineage>
</organism>
<evidence type="ECO:0000259" key="1">
    <source>
        <dbReference type="Pfam" id="PF01890"/>
    </source>
</evidence>
<accession>A0ABT5T7W7</accession>
<proteinExistence type="predicted"/>
<feature type="domain" description="CobE/GbiG C-terminal" evidence="1">
    <location>
        <begin position="3"/>
        <end position="119"/>
    </location>
</feature>
<dbReference type="SUPFAM" id="SSF159664">
    <property type="entry name" value="CobE/GbiG C-terminal domain-like"/>
    <property type="match status" value="1"/>
</dbReference>
<comment type="caution">
    <text evidence="2">The sequence shown here is derived from an EMBL/GenBank/DDBJ whole genome shotgun (WGS) entry which is preliminary data.</text>
</comment>
<protein>
    <submittedName>
        <fullName evidence="2">Cobalamin biosynthesis protein</fullName>
    </submittedName>
</protein>
<dbReference type="Pfam" id="PF01890">
    <property type="entry name" value="CbiG_C"/>
    <property type="match status" value="1"/>
</dbReference>
<dbReference type="InterPro" id="IPR036518">
    <property type="entry name" value="CobE/GbiG_C_sf"/>
</dbReference>
<reference evidence="2" key="1">
    <citation type="submission" date="2023-02" db="EMBL/GenBank/DDBJ databases">
        <title>Description of Roseinatronobacter alkalisoli sp. nov., an alkaliphilic bacerium isolated from soda soil.</title>
        <authorList>
            <person name="Wei W."/>
        </authorList>
    </citation>
    <scope>NUCLEOTIDE SEQUENCE</scope>
    <source>
        <strain evidence="2">HJB301</strain>
    </source>
</reference>
<dbReference type="RefSeq" id="WP_274351471.1">
    <property type="nucleotide sequence ID" value="NZ_JAQZSM010000004.1"/>
</dbReference>
<sequence>MMVAGFGCASRVTDDSLRALLGRAKMAGKIDALACPEARAAVLRPLALTTGVPLIALPAQALAGVTTPTQSPRMLDTFGTGSVAEACALVAVARAGAMGARIVVARMTSEDGLATCAVAEGEQQ</sequence>
<keyword evidence="3" id="KW-1185">Reference proteome</keyword>
<name>A0ABT5T7W7_9RHOB</name>
<dbReference type="Gene3D" id="3.30.420.180">
    <property type="entry name" value="CobE/GbiG C-terminal domain"/>
    <property type="match status" value="1"/>
</dbReference>
<gene>
    <name evidence="2" type="ORF">PUT78_06740</name>
</gene>
<evidence type="ECO:0000313" key="3">
    <source>
        <dbReference type="Proteomes" id="UP001431784"/>
    </source>
</evidence>
<dbReference type="InterPro" id="IPR002750">
    <property type="entry name" value="CobE/GbiG_C"/>
</dbReference>
<dbReference type="Proteomes" id="UP001431784">
    <property type="component" value="Unassembled WGS sequence"/>
</dbReference>
<dbReference type="EMBL" id="JAQZSM010000004">
    <property type="protein sequence ID" value="MDD7970790.1"/>
    <property type="molecule type" value="Genomic_DNA"/>
</dbReference>
<evidence type="ECO:0000313" key="2">
    <source>
        <dbReference type="EMBL" id="MDD7970790.1"/>
    </source>
</evidence>